<dbReference type="PANTHER" id="PTHR42839:SF2">
    <property type="entry name" value="ISOCHORISMATE SYNTHASE ENTC"/>
    <property type="match status" value="1"/>
</dbReference>
<keyword evidence="3" id="KW-1185">Reference proteome</keyword>
<dbReference type="AlphaFoldDB" id="A0A9J6ZMF2"/>
<dbReference type="InterPro" id="IPR005801">
    <property type="entry name" value="ADC_synthase"/>
</dbReference>
<evidence type="ECO:0000313" key="2">
    <source>
        <dbReference type="EMBL" id="URW78901.1"/>
    </source>
</evidence>
<dbReference type="Pfam" id="PF00425">
    <property type="entry name" value="Chorismate_bind"/>
    <property type="match status" value="1"/>
</dbReference>
<accession>A0A9J6ZMF2</accession>
<dbReference type="EMBL" id="CP098400">
    <property type="protein sequence ID" value="URW78901.1"/>
    <property type="molecule type" value="Genomic_DNA"/>
</dbReference>
<sequence>MQEIEYSIQNLLESGKSFYAFHLPQNDFITIAEAAQVKPFNFSALNNRHLEESFVCYPFDDRETSGQHFIPAEIKHFRYVPAADINDIASLSGNDRDGQLTNIGIPDPSDPDFMEYTAKFTSMLEALEHGEVKKVILSRSIRIEQHLIPAAAEIFIQLTRKYPDAFVYLISSPTTGIWIGASPELLLKRQVDLFSTVSLAGTRFPTRSMSEWTTKETEEQALVSNYIDNILYSFNINDFDKAGPEVIRAGNVVHLKTTYKFRWSEDPDVAQFMEALHPTPALCGEPKQAALDLIRNVENHSRQFYGGFLGPVSAGRLDLYVNIRCMSLYPGYCTLFAGGGLTRLSELNSEWRETVAKSRTLLSVISR</sequence>
<name>A0A9J6ZMF2_9BACT</name>
<dbReference type="PANTHER" id="PTHR42839">
    <property type="entry name" value="ISOCHORISMATE SYNTHASE ENTC"/>
    <property type="match status" value="1"/>
</dbReference>
<evidence type="ECO:0000313" key="3">
    <source>
        <dbReference type="Proteomes" id="UP001056426"/>
    </source>
</evidence>
<dbReference type="InterPro" id="IPR015890">
    <property type="entry name" value="Chorismate_C"/>
</dbReference>
<proteinExistence type="predicted"/>
<dbReference type="KEGG" id="alkq:M9189_08525"/>
<dbReference type="SUPFAM" id="SSF56322">
    <property type="entry name" value="ADC synthase"/>
    <property type="match status" value="1"/>
</dbReference>
<dbReference type="RefSeq" id="WP_250722355.1">
    <property type="nucleotide sequence ID" value="NZ_CP098400.1"/>
</dbReference>
<reference evidence="2" key="2">
    <citation type="submission" date="2022-06" db="EMBL/GenBank/DDBJ databases">
        <title>Xiashengella guii gen. nov. sp. nov., a bacterium isolated form anaerobic digestion tank.</title>
        <authorList>
            <person name="Huang H."/>
        </authorList>
    </citation>
    <scope>NUCLEOTIDE SEQUENCE</scope>
    <source>
        <strain evidence="2">Ai-910</strain>
    </source>
</reference>
<gene>
    <name evidence="2" type="ORF">M9189_08525</name>
</gene>
<feature type="domain" description="Chorismate-utilising enzyme C-terminal" evidence="1">
    <location>
        <begin position="114"/>
        <end position="357"/>
    </location>
</feature>
<organism evidence="2 3">
    <name type="scientific">Xiashengella succiniciproducens</name>
    <dbReference type="NCBI Taxonomy" id="2949635"/>
    <lineage>
        <taxon>Bacteria</taxon>
        <taxon>Pseudomonadati</taxon>
        <taxon>Bacteroidota</taxon>
        <taxon>Bacteroidia</taxon>
        <taxon>Marinilabiliales</taxon>
        <taxon>Marinilabiliaceae</taxon>
        <taxon>Xiashengella</taxon>
    </lineage>
</organism>
<dbReference type="Proteomes" id="UP001056426">
    <property type="component" value="Chromosome"/>
</dbReference>
<protein>
    <submittedName>
        <fullName evidence="2">Chorismate-binding protein</fullName>
    </submittedName>
</protein>
<evidence type="ECO:0000259" key="1">
    <source>
        <dbReference type="Pfam" id="PF00425"/>
    </source>
</evidence>
<reference evidence="2" key="1">
    <citation type="submission" date="2022-05" db="EMBL/GenBank/DDBJ databases">
        <authorList>
            <person name="Sun X."/>
        </authorList>
    </citation>
    <scope>NUCLEOTIDE SEQUENCE</scope>
    <source>
        <strain evidence="2">Ai-910</strain>
    </source>
</reference>
<dbReference type="Gene3D" id="3.60.120.10">
    <property type="entry name" value="Anthranilate synthase"/>
    <property type="match status" value="1"/>
</dbReference>